<organism evidence="2 3">
    <name type="scientific">Novosphingobium endophyticum</name>
    <dbReference type="NCBI Taxonomy" id="1955250"/>
    <lineage>
        <taxon>Bacteria</taxon>
        <taxon>Pseudomonadati</taxon>
        <taxon>Pseudomonadota</taxon>
        <taxon>Alphaproteobacteria</taxon>
        <taxon>Sphingomonadales</taxon>
        <taxon>Sphingomonadaceae</taxon>
        <taxon>Novosphingobium</taxon>
    </lineage>
</organism>
<evidence type="ECO:0000313" key="2">
    <source>
        <dbReference type="EMBL" id="GGB98527.1"/>
    </source>
</evidence>
<dbReference type="AlphaFoldDB" id="A0A916TS03"/>
<reference evidence="2" key="1">
    <citation type="journal article" date="2014" name="Int. J. Syst. Evol. Microbiol.">
        <title>Complete genome sequence of Corynebacterium casei LMG S-19264T (=DSM 44701T), isolated from a smear-ripened cheese.</title>
        <authorList>
            <consortium name="US DOE Joint Genome Institute (JGI-PGF)"/>
            <person name="Walter F."/>
            <person name="Albersmeier A."/>
            <person name="Kalinowski J."/>
            <person name="Ruckert C."/>
        </authorList>
    </citation>
    <scope>NUCLEOTIDE SEQUENCE</scope>
    <source>
        <strain evidence="2">CGMCC 1.15095</strain>
    </source>
</reference>
<dbReference type="GO" id="GO:0035438">
    <property type="term" value="F:cyclic-di-GMP binding"/>
    <property type="evidence" value="ECO:0007669"/>
    <property type="project" value="InterPro"/>
</dbReference>
<dbReference type="InterPro" id="IPR009875">
    <property type="entry name" value="PilZ_domain"/>
</dbReference>
<feature type="domain" description="PilZ" evidence="1">
    <location>
        <begin position="14"/>
        <end position="82"/>
    </location>
</feature>
<name>A0A916TS03_9SPHN</name>
<evidence type="ECO:0000259" key="1">
    <source>
        <dbReference type="Pfam" id="PF07238"/>
    </source>
</evidence>
<protein>
    <recommendedName>
        <fullName evidence="1">PilZ domain-containing protein</fullName>
    </recommendedName>
</protein>
<dbReference type="Pfam" id="PF07238">
    <property type="entry name" value="PilZ"/>
    <property type="match status" value="1"/>
</dbReference>
<keyword evidence="3" id="KW-1185">Reference proteome</keyword>
<proteinExistence type="predicted"/>
<dbReference type="EMBL" id="BMHK01000008">
    <property type="protein sequence ID" value="GGB98527.1"/>
    <property type="molecule type" value="Genomic_DNA"/>
</dbReference>
<gene>
    <name evidence="2" type="ORF">GCM10011494_16270</name>
</gene>
<sequence>MLLHGRCRKSSWEVFDVELDNISEGGCCVAGGPDQFQSGQLLSLRFANLRNIDADVRWVRDGKVGIEFRVPLKRGVIAELKRAYGIAVGVPGSRRPALFTNR</sequence>
<accession>A0A916TS03</accession>
<evidence type="ECO:0000313" key="3">
    <source>
        <dbReference type="Proteomes" id="UP000608154"/>
    </source>
</evidence>
<comment type="caution">
    <text evidence="2">The sequence shown here is derived from an EMBL/GenBank/DDBJ whole genome shotgun (WGS) entry which is preliminary data.</text>
</comment>
<dbReference type="Proteomes" id="UP000608154">
    <property type="component" value="Unassembled WGS sequence"/>
</dbReference>
<reference evidence="2" key="2">
    <citation type="submission" date="2020-09" db="EMBL/GenBank/DDBJ databases">
        <authorList>
            <person name="Sun Q."/>
            <person name="Zhou Y."/>
        </authorList>
    </citation>
    <scope>NUCLEOTIDE SEQUENCE</scope>
    <source>
        <strain evidence="2">CGMCC 1.15095</strain>
    </source>
</reference>